<sequence length="262" mass="28229">MLNQPAEVADDAVPIEVDAEGWGLSYTSFQHSNLAAELDLENTRILVRTEAGLETIQVYAQCKVSLQPGKTKVVDLVVELRDLAAYDVQAPAEGSWHLEGGVYAIFEFRLTQAGSAASAEFLQRAEVHIAEYALKNHPCFCEVDAVECKGKECAPDPQLIQGASVPSRLPLDPFMLFVFAVISPDDVDDDDGDEYEADDDYDDGDDQSHYDDAGTNAGDAARDVDGGDGGGDADDGDDGHGNSSNRDDGRADIYRRASDVVH</sequence>
<dbReference type="EMBL" id="LSRX01000243">
    <property type="protein sequence ID" value="OLQ03202.1"/>
    <property type="molecule type" value="Genomic_DNA"/>
</dbReference>
<reference evidence="2 3" key="1">
    <citation type="submission" date="2016-02" db="EMBL/GenBank/DDBJ databases">
        <title>Genome analysis of coral dinoflagellate symbionts highlights evolutionary adaptations to a symbiotic lifestyle.</title>
        <authorList>
            <person name="Aranda M."/>
            <person name="Li Y."/>
            <person name="Liew Y.J."/>
            <person name="Baumgarten S."/>
            <person name="Simakov O."/>
            <person name="Wilson M."/>
            <person name="Piel J."/>
            <person name="Ashoor H."/>
            <person name="Bougouffa S."/>
            <person name="Bajic V.B."/>
            <person name="Ryu T."/>
            <person name="Ravasi T."/>
            <person name="Bayer T."/>
            <person name="Micklem G."/>
            <person name="Kim H."/>
            <person name="Bhak J."/>
            <person name="Lajeunesse T.C."/>
            <person name="Voolstra C.R."/>
        </authorList>
    </citation>
    <scope>NUCLEOTIDE SEQUENCE [LARGE SCALE GENOMIC DNA]</scope>
    <source>
        <strain evidence="2 3">CCMP2467</strain>
    </source>
</reference>
<feature type="region of interest" description="Disordered" evidence="1">
    <location>
        <begin position="187"/>
        <end position="262"/>
    </location>
</feature>
<comment type="caution">
    <text evidence="2">The sequence shown here is derived from an EMBL/GenBank/DDBJ whole genome shotgun (WGS) entry which is preliminary data.</text>
</comment>
<evidence type="ECO:0000313" key="3">
    <source>
        <dbReference type="Proteomes" id="UP000186817"/>
    </source>
</evidence>
<proteinExistence type="predicted"/>
<name>A0A1Q9E712_SYMMI</name>
<evidence type="ECO:0000313" key="2">
    <source>
        <dbReference type="EMBL" id="OLQ03202.1"/>
    </source>
</evidence>
<feature type="compositionally biased region" description="Acidic residues" evidence="1">
    <location>
        <begin position="187"/>
        <end position="205"/>
    </location>
</feature>
<dbReference type="InterPro" id="IPR013783">
    <property type="entry name" value="Ig-like_fold"/>
</dbReference>
<keyword evidence="3" id="KW-1185">Reference proteome</keyword>
<protein>
    <submittedName>
        <fullName evidence="2">Beta-glucosidase B</fullName>
    </submittedName>
</protein>
<accession>A0A1Q9E712</accession>
<dbReference type="Proteomes" id="UP000186817">
    <property type="component" value="Unassembled WGS sequence"/>
</dbReference>
<feature type="compositionally biased region" description="Basic and acidic residues" evidence="1">
    <location>
        <begin position="245"/>
        <end position="262"/>
    </location>
</feature>
<organism evidence="2 3">
    <name type="scientific">Symbiodinium microadriaticum</name>
    <name type="common">Dinoflagellate</name>
    <name type="synonym">Zooxanthella microadriatica</name>
    <dbReference type="NCBI Taxonomy" id="2951"/>
    <lineage>
        <taxon>Eukaryota</taxon>
        <taxon>Sar</taxon>
        <taxon>Alveolata</taxon>
        <taxon>Dinophyceae</taxon>
        <taxon>Suessiales</taxon>
        <taxon>Symbiodiniaceae</taxon>
        <taxon>Symbiodinium</taxon>
    </lineage>
</organism>
<dbReference type="Gene3D" id="2.60.40.10">
    <property type="entry name" value="Immunoglobulins"/>
    <property type="match status" value="1"/>
</dbReference>
<dbReference type="OrthoDB" id="447221at2759"/>
<evidence type="ECO:0000256" key="1">
    <source>
        <dbReference type="SAM" id="MobiDB-lite"/>
    </source>
</evidence>
<gene>
    <name evidence="2" type="primary">bglB</name>
    <name evidence="2" type="ORF">AK812_SmicGene13903</name>
</gene>
<dbReference type="AlphaFoldDB" id="A0A1Q9E712"/>